<name>A0AAW9SJQ9_9BACT</name>
<dbReference type="Proteomes" id="UP001403385">
    <property type="component" value="Unassembled WGS sequence"/>
</dbReference>
<dbReference type="PROSITE" id="PS51123">
    <property type="entry name" value="OMPA_2"/>
    <property type="match status" value="3"/>
</dbReference>
<dbReference type="InterPro" id="IPR011659">
    <property type="entry name" value="WD40"/>
</dbReference>
<evidence type="ECO:0000259" key="7">
    <source>
        <dbReference type="PROSITE" id="PS51123"/>
    </source>
</evidence>
<dbReference type="PROSITE" id="PS50005">
    <property type="entry name" value="TPR"/>
    <property type="match status" value="1"/>
</dbReference>
<dbReference type="InterPro" id="IPR006665">
    <property type="entry name" value="OmpA-like"/>
</dbReference>
<sequence>MFKLVNVALGICCLLAICTSKNLAQALQVNQSKFLKQARKYIEVQEYYHALQFLQPLVESDSGNTYYRYLTGIAYLNTHEKKKALPHLLLSQRASSPYPNLYFYLGRALHLHHQFDTAIHYYQKHLNTSPEAYRKAQPGDIHNSDFQRITEEEIQLLIRQCRTGKQLTASPLDLVIFNLGPTVNTEYPEVCPVISSDESRLIFTSRRPGNLGKALDPIQSLPYEDIYIAEKDENGHWQTPRNIGESINTTTHDASIGLSPDGQELFIYKDNNVSTLLSGDIYISKNRDESWTQPVKLQEGINTKNWETHASITADGKLMFFVSNREDPEAQGGRDIYMVRRLPDLSWAKPLNLGPLINTPFDEDAPYIHPNGKTLFFSSNGHNGMGGFDIYFTELHDLDNNIWTAPQNIGYPINSADDDIYYTVSADGSRGYFSSQREDSYGSFDLYMANIPSKQLNIIVLKGSVKDAHTDRPLGASIEIFDNTEHKLVKVAEANSFTGKFSLFLQPGRNYGIRVAHGGYLFKSINIDVPEQFEYLELHEDIHLKPIEENSFEVLNNIFFTDQMELKVESYRELQSLQQLLAEQKVDEIEIVVHSDNSQDSLVSKFTTQAMADVLVEELKLQNHTSTLIKAQGLGSNYPVALNTTQQGKRKNNRVEFIIRTDHASKEKAPLDYPEINPDLVLVELPKDSISTPGVELPFDFSFIQTVHKIKFAFADNSLNPEAILAIEEMVEMMEKMPGLIIEIGGHTDNIGSPSYNFKLAERRAKIVAQQMVFRGIARERLVIKSYGLSKPLASNKTDSGRQANRRIEFQVLKGGRPRVSAIEETNQPTTAPSYSLTTGSLIGQILYFDLNSDMLKAQKETLRELRNLLSQYPDLQIEIGGHTCDLGPESINQTLGFQRAKAVADFFISQGISQHNLVVTSYGETQPIAPNTSEYARKQNRRVEIRIYQSPQ</sequence>
<feature type="domain" description="OmpA-like" evidence="7">
    <location>
        <begin position="547"/>
        <end position="663"/>
    </location>
</feature>
<evidence type="ECO:0000256" key="6">
    <source>
        <dbReference type="SAM" id="SignalP"/>
    </source>
</evidence>
<feature type="domain" description="OmpA-like" evidence="7">
    <location>
        <begin position="699"/>
        <end position="816"/>
    </location>
</feature>
<dbReference type="InterPro" id="IPR011990">
    <property type="entry name" value="TPR-like_helical_dom_sf"/>
</dbReference>
<evidence type="ECO:0000256" key="3">
    <source>
        <dbReference type="ARBA" id="ARBA00023237"/>
    </source>
</evidence>
<keyword evidence="4" id="KW-0802">TPR repeat</keyword>
<dbReference type="RefSeq" id="WP_346824184.1">
    <property type="nucleotide sequence ID" value="NZ_JBDKWZ010000022.1"/>
</dbReference>
<organism evidence="8 9">
    <name type="scientific">Rapidithrix thailandica</name>
    <dbReference type="NCBI Taxonomy" id="413964"/>
    <lineage>
        <taxon>Bacteria</taxon>
        <taxon>Pseudomonadati</taxon>
        <taxon>Bacteroidota</taxon>
        <taxon>Cytophagia</taxon>
        <taxon>Cytophagales</taxon>
        <taxon>Flammeovirgaceae</taxon>
        <taxon>Rapidithrix</taxon>
    </lineage>
</organism>
<evidence type="ECO:0000256" key="5">
    <source>
        <dbReference type="PROSITE-ProRule" id="PRU00473"/>
    </source>
</evidence>
<dbReference type="SUPFAM" id="SSF48452">
    <property type="entry name" value="TPR-like"/>
    <property type="match status" value="1"/>
</dbReference>
<evidence type="ECO:0000256" key="4">
    <source>
        <dbReference type="PROSITE-ProRule" id="PRU00339"/>
    </source>
</evidence>
<dbReference type="PANTHER" id="PTHR30329">
    <property type="entry name" value="STATOR ELEMENT OF FLAGELLAR MOTOR COMPLEX"/>
    <property type="match status" value="1"/>
</dbReference>
<feature type="repeat" description="TPR" evidence="4">
    <location>
        <begin position="99"/>
        <end position="132"/>
    </location>
</feature>
<dbReference type="EMBL" id="JBDKWZ010000022">
    <property type="protein sequence ID" value="MEN7551403.1"/>
    <property type="molecule type" value="Genomic_DNA"/>
</dbReference>
<reference evidence="8 9" key="1">
    <citation type="submission" date="2024-04" db="EMBL/GenBank/DDBJ databases">
        <title>Novel genus in family Flammeovirgaceae.</title>
        <authorList>
            <person name="Nguyen T.H."/>
            <person name="Vuong T.Q."/>
            <person name="Le H."/>
            <person name="Kim S.-G."/>
        </authorList>
    </citation>
    <scope>NUCLEOTIDE SEQUENCE [LARGE SCALE GENOMIC DNA]</scope>
    <source>
        <strain evidence="8 9">JCM 23209</strain>
    </source>
</reference>
<dbReference type="GO" id="GO:0009279">
    <property type="term" value="C:cell outer membrane"/>
    <property type="evidence" value="ECO:0007669"/>
    <property type="project" value="UniProtKB-SubCell"/>
</dbReference>
<feature type="domain" description="OmpA-like" evidence="7">
    <location>
        <begin position="836"/>
        <end position="952"/>
    </location>
</feature>
<dbReference type="Pfam" id="PF07676">
    <property type="entry name" value="PD40"/>
    <property type="match status" value="4"/>
</dbReference>
<evidence type="ECO:0000313" key="8">
    <source>
        <dbReference type="EMBL" id="MEN7551403.1"/>
    </source>
</evidence>
<keyword evidence="3" id="KW-0998">Cell outer membrane</keyword>
<dbReference type="PANTHER" id="PTHR30329:SF21">
    <property type="entry name" value="LIPOPROTEIN YIAD-RELATED"/>
    <property type="match status" value="1"/>
</dbReference>
<dbReference type="InterPro" id="IPR019734">
    <property type="entry name" value="TPR_rpt"/>
</dbReference>
<dbReference type="CDD" id="cd07185">
    <property type="entry name" value="OmpA_C-like"/>
    <property type="match status" value="2"/>
</dbReference>
<keyword evidence="2 5" id="KW-0472">Membrane</keyword>
<dbReference type="Pfam" id="PF00691">
    <property type="entry name" value="OmpA"/>
    <property type="match status" value="2"/>
</dbReference>
<evidence type="ECO:0000313" key="9">
    <source>
        <dbReference type="Proteomes" id="UP001403385"/>
    </source>
</evidence>
<feature type="chain" id="PRO_5043891948" evidence="6">
    <location>
        <begin position="25"/>
        <end position="953"/>
    </location>
</feature>
<dbReference type="Gene3D" id="2.120.10.30">
    <property type="entry name" value="TolB, C-terminal domain"/>
    <property type="match status" value="1"/>
</dbReference>
<dbReference type="SUPFAM" id="SSF82171">
    <property type="entry name" value="DPP6 N-terminal domain-like"/>
    <property type="match status" value="1"/>
</dbReference>
<dbReference type="SUPFAM" id="SSF103088">
    <property type="entry name" value="OmpA-like"/>
    <property type="match status" value="3"/>
</dbReference>
<dbReference type="InterPro" id="IPR050330">
    <property type="entry name" value="Bact_OuterMem_StrucFunc"/>
</dbReference>
<dbReference type="InterPro" id="IPR011042">
    <property type="entry name" value="6-blade_b-propeller_TolB-like"/>
</dbReference>
<accession>A0AAW9SJQ9</accession>
<protein>
    <submittedName>
        <fullName evidence="8">OmpA family protein</fullName>
    </submittedName>
</protein>
<comment type="subcellular location">
    <subcellularLocation>
        <location evidence="1">Cell outer membrane</location>
    </subcellularLocation>
</comment>
<keyword evidence="9" id="KW-1185">Reference proteome</keyword>
<proteinExistence type="predicted"/>
<dbReference type="InterPro" id="IPR036737">
    <property type="entry name" value="OmpA-like_sf"/>
</dbReference>
<gene>
    <name evidence="8" type="ORF">AAG747_26035</name>
</gene>
<keyword evidence="6" id="KW-0732">Signal</keyword>
<feature type="signal peptide" evidence="6">
    <location>
        <begin position="1"/>
        <end position="24"/>
    </location>
</feature>
<dbReference type="AlphaFoldDB" id="A0AAW9SJQ9"/>
<evidence type="ECO:0000256" key="2">
    <source>
        <dbReference type="ARBA" id="ARBA00023136"/>
    </source>
</evidence>
<dbReference type="Gene3D" id="3.30.1330.60">
    <property type="entry name" value="OmpA-like domain"/>
    <property type="match status" value="3"/>
</dbReference>
<evidence type="ECO:0000256" key="1">
    <source>
        <dbReference type="ARBA" id="ARBA00004442"/>
    </source>
</evidence>
<dbReference type="PRINTS" id="PR01021">
    <property type="entry name" value="OMPADOMAIN"/>
</dbReference>
<dbReference type="InterPro" id="IPR006664">
    <property type="entry name" value="OMP_bac"/>
</dbReference>
<dbReference type="Gene3D" id="1.25.40.10">
    <property type="entry name" value="Tetratricopeptide repeat domain"/>
    <property type="match status" value="1"/>
</dbReference>
<comment type="caution">
    <text evidence="8">The sequence shown here is derived from an EMBL/GenBank/DDBJ whole genome shotgun (WGS) entry which is preliminary data.</text>
</comment>